<sequence>MSLRMEMQSGSGTLPYRSSTIGMGAGTRVRQLRRRNELGRRLTRRLSLVAKVPAQLLLRANPPEPRRLDITAIAPDKTQLTPNHYPLLVDIGFRGYEAISKPRERERPNSDVLITASHQVQDSQYLQSEECTCDGLHVALALRPSPP</sequence>
<evidence type="ECO:0000313" key="1">
    <source>
        <dbReference type="EMBL" id="KAJ8681027.1"/>
    </source>
</evidence>
<comment type="caution">
    <text evidence="1">The sequence shown here is derived from an EMBL/GenBank/DDBJ whole genome shotgun (WGS) entry which is preliminary data.</text>
</comment>
<accession>A0ACC2PF04</accession>
<keyword evidence="2" id="KW-1185">Reference proteome</keyword>
<proteinExistence type="predicted"/>
<protein>
    <submittedName>
        <fullName evidence="1">Uncharacterized protein</fullName>
    </submittedName>
</protein>
<dbReference type="EMBL" id="CM056742">
    <property type="protein sequence ID" value="KAJ8681027.1"/>
    <property type="molecule type" value="Genomic_DNA"/>
</dbReference>
<name>A0ACC2PF04_9HYME</name>
<reference evidence="1" key="1">
    <citation type="submission" date="2023-04" db="EMBL/GenBank/DDBJ databases">
        <title>A chromosome-level genome assembly of the parasitoid wasp Eretmocerus hayati.</title>
        <authorList>
            <person name="Zhong Y."/>
            <person name="Liu S."/>
            <person name="Liu Y."/>
        </authorList>
    </citation>
    <scope>NUCLEOTIDE SEQUENCE</scope>
    <source>
        <strain evidence="1">ZJU_SS_LIU_2023</strain>
    </source>
</reference>
<organism evidence="1 2">
    <name type="scientific">Eretmocerus hayati</name>
    <dbReference type="NCBI Taxonomy" id="131215"/>
    <lineage>
        <taxon>Eukaryota</taxon>
        <taxon>Metazoa</taxon>
        <taxon>Ecdysozoa</taxon>
        <taxon>Arthropoda</taxon>
        <taxon>Hexapoda</taxon>
        <taxon>Insecta</taxon>
        <taxon>Pterygota</taxon>
        <taxon>Neoptera</taxon>
        <taxon>Endopterygota</taxon>
        <taxon>Hymenoptera</taxon>
        <taxon>Apocrita</taxon>
        <taxon>Proctotrupomorpha</taxon>
        <taxon>Chalcidoidea</taxon>
        <taxon>Aphelinidae</taxon>
        <taxon>Aphelininae</taxon>
        <taxon>Eretmocerus</taxon>
    </lineage>
</organism>
<gene>
    <name evidence="1" type="ORF">QAD02_016814</name>
</gene>
<evidence type="ECO:0000313" key="2">
    <source>
        <dbReference type="Proteomes" id="UP001239111"/>
    </source>
</evidence>
<dbReference type="Proteomes" id="UP001239111">
    <property type="component" value="Chromosome 2"/>
</dbReference>